<keyword evidence="2" id="KW-1185">Reference proteome</keyword>
<sequence>MNVNKLARLNCLFEKAVANNAKLIEQHELHALYEEFINQDRETKPSSVIAFSRNNAHQDNLPLKNNNNS</sequence>
<name>A0A1H7RFS7_9GAMM</name>
<dbReference type="STRING" id="641665.GCA_002104455_01311"/>
<protein>
    <submittedName>
        <fullName evidence="1">Uncharacterized protein</fullName>
    </submittedName>
</protein>
<gene>
    <name evidence="1" type="ORF">SAMN05216262_11487</name>
</gene>
<organism evidence="1 2">
    <name type="scientific">Colwellia chukchiensis</name>
    <dbReference type="NCBI Taxonomy" id="641665"/>
    <lineage>
        <taxon>Bacteria</taxon>
        <taxon>Pseudomonadati</taxon>
        <taxon>Pseudomonadota</taxon>
        <taxon>Gammaproteobacteria</taxon>
        <taxon>Alteromonadales</taxon>
        <taxon>Colwelliaceae</taxon>
        <taxon>Colwellia</taxon>
    </lineage>
</organism>
<evidence type="ECO:0000313" key="2">
    <source>
        <dbReference type="Proteomes" id="UP000199297"/>
    </source>
</evidence>
<evidence type="ECO:0000313" key="1">
    <source>
        <dbReference type="EMBL" id="SEL59076.1"/>
    </source>
</evidence>
<reference evidence="2" key="1">
    <citation type="submission" date="2016-10" db="EMBL/GenBank/DDBJ databases">
        <authorList>
            <person name="Varghese N."/>
            <person name="Submissions S."/>
        </authorList>
    </citation>
    <scope>NUCLEOTIDE SEQUENCE [LARGE SCALE GENOMIC DNA]</scope>
    <source>
        <strain evidence="2">CGMCC 1.9127</strain>
    </source>
</reference>
<dbReference type="RefSeq" id="WP_085285678.1">
    <property type="nucleotide sequence ID" value="NZ_FOBI01000014.1"/>
</dbReference>
<dbReference type="EMBL" id="FOBI01000014">
    <property type="protein sequence ID" value="SEL59076.1"/>
    <property type="molecule type" value="Genomic_DNA"/>
</dbReference>
<dbReference type="OrthoDB" id="6228699at2"/>
<proteinExistence type="predicted"/>
<dbReference type="AlphaFoldDB" id="A0A1H7RFS7"/>
<dbReference type="Proteomes" id="UP000199297">
    <property type="component" value="Unassembled WGS sequence"/>
</dbReference>
<accession>A0A1H7RFS7</accession>